<feature type="transmembrane region" description="Helical" evidence="6">
    <location>
        <begin position="185"/>
        <end position="208"/>
    </location>
</feature>
<dbReference type="GO" id="GO:0009003">
    <property type="term" value="F:signal peptidase activity"/>
    <property type="evidence" value="ECO:0007669"/>
    <property type="project" value="UniProtKB-EC"/>
</dbReference>
<accession>A0A1H9ZYY9</accession>
<evidence type="ECO:0000256" key="4">
    <source>
        <dbReference type="ARBA" id="ARBA00023136"/>
    </source>
</evidence>
<feature type="transmembrane region" description="Helical" evidence="6">
    <location>
        <begin position="113"/>
        <end position="131"/>
    </location>
</feature>
<keyword evidence="2 6" id="KW-0812">Transmembrane</keyword>
<comment type="subcellular location">
    <subcellularLocation>
        <location evidence="1">Membrane</location>
    </subcellularLocation>
</comment>
<gene>
    <name evidence="8" type="ORF">SAMN05660297_00791</name>
</gene>
<reference evidence="8 9" key="1">
    <citation type="submission" date="2016-10" db="EMBL/GenBank/DDBJ databases">
        <authorList>
            <person name="de Groot N.N."/>
        </authorList>
    </citation>
    <scope>NUCLEOTIDE SEQUENCE [LARGE SCALE GENOMIC DNA]</scope>
    <source>
        <strain evidence="8 9">DSM 18979</strain>
    </source>
</reference>
<evidence type="ECO:0000259" key="7">
    <source>
        <dbReference type="Pfam" id="PF10502"/>
    </source>
</evidence>
<feature type="transmembrane region" description="Helical" evidence="6">
    <location>
        <begin position="143"/>
        <end position="165"/>
    </location>
</feature>
<dbReference type="EMBL" id="FOHU01000002">
    <property type="protein sequence ID" value="SES87047.1"/>
    <property type="molecule type" value="Genomic_DNA"/>
</dbReference>
<proteinExistence type="predicted"/>
<feature type="transmembrane region" description="Helical" evidence="6">
    <location>
        <begin position="229"/>
        <end position="247"/>
    </location>
</feature>
<dbReference type="PANTHER" id="PTHR10806">
    <property type="entry name" value="SIGNAL PEPTIDASE COMPLEX CATALYTIC SUBUNIT SEC11"/>
    <property type="match status" value="1"/>
</dbReference>
<dbReference type="GO" id="GO:0004252">
    <property type="term" value="F:serine-type endopeptidase activity"/>
    <property type="evidence" value="ECO:0007669"/>
    <property type="project" value="UniProtKB-UniRule"/>
</dbReference>
<keyword evidence="9" id="KW-1185">Reference proteome</keyword>
<feature type="transmembrane region" description="Helical" evidence="6">
    <location>
        <begin position="77"/>
        <end position="98"/>
    </location>
</feature>
<dbReference type="STRING" id="426128.SAMN05660297_00791"/>
<evidence type="ECO:0000256" key="5">
    <source>
        <dbReference type="NCBIfam" id="TIGR02228"/>
    </source>
</evidence>
<protein>
    <recommendedName>
        <fullName evidence="5">Signal peptidase I</fullName>
        <ecNumber evidence="5">3.4.21.89</ecNumber>
    </recommendedName>
</protein>
<dbReference type="Gene3D" id="2.10.109.10">
    <property type="entry name" value="Umud Fragment, subunit A"/>
    <property type="match status" value="1"/>
</dbReference>
<evidence type="ECO:0000313" key="8">
    <source>
        <dbReference type="EMBL" id="SES87047.1"/>
    </source>
</evidence>
<dbReference type="GO" id="GO:0016020">
    <property type="term" value="C:membrane"/>
    <property type="evidence" value="ECO:0007669"/>
    <property type="project" value="UniProtKB-SubCell"/>
</dbReference>
<dbReference type="NCBIfam" id="TIGR02228">
    <property type="entry name" value="sigpep_I_arch"/>
    <property type="match status" value="1"/>
</dbReference>
<evidence type="ECO:0000256" key="1">
    <source>
        <dbReference type="ARBA" id="ARBA00004370"/>
    </source>
</evidence>
<dbReference type="GO" id="GO:0006465">
    <property type="term" value="P:signal peptide processing"/>
    <property type="evidence" value="ECO:0007669"/>
    <property type="project" value="UniProtKB-UniRule"/>
</dbReference>
<dbReference type="Proteomes" id="UP000199568">
    <property type="component" value="Unassembled WGS sequence"/>
</dbReference>
<dbReference type="InterPro" id="IPR001733">
    <property type="entry name" value="Peptidase_S26B"/>
</dbReference>
<evidence type="ECO:0000256" key="3">
    <source>
        <dbReference type="ARBA" id="ARBA00022989"/>
    </source>
</evidence>
<dbReference type="SUPFAM" id="SSF51306">
    <property type="entry name" value="LexA/Signal peptidase"/>
    <property type="match status" value="1"/>
</dbReference>
<dbReference type="Pfam" id="PF10502">
    <property type="entry name" value="Peptidase_S26"/>
    <property type="match status" value="1"/>
</dbReference>
<dbReference type="EC" id="3.4.21.89" evidence="5"/>
<feature type="transmembrane region" description="Helical" evidence="6">
    <location>
        <begin position="49"/>
        <end position="65"/>
    </location>
</feature>
<feature type="transmembrane region" description="Helical" evidence="6">
    <location>
        <begin position="267"/>
        <end position="288"/>
    </location>
</feature>
<evidence type="ECO:0000313" key="9">
    <source>
        <dbReference type="Proteomes" id="UP000199568"/>
    </source>
</evidence>
<evidence type="ECO:0000256" key="2">
    <source>
        <dbReference type="ARBA" id="ARBA00022692"/>
    </source>
</evidence>
<feature type="domain" description="Peptidase S26" evidence="7">
    <location>
        <begin position="269"/>
        <end position="333"/>
    </location>
</feature>
<dbReference type="RefSeq" id="WP_090439631.1">
    <property type="nucleotide sequence ID" value="NZ_FOHU01000002.1"/>
</dbReference>
<sequence length="404" mass="45626">MITKEYLPTQRSKHRCFFLIGVMIFLYIIDNSPAKALVNIRIYNNLIKPLLWIGLAYVAWSFPVVRSKAGLKHKNLINLWAFNFAVIFIILSAMAGFIDGFGKSPYSQTPKGIAMNIIFVGSVLVAGELVRNSLISNLTKEENYIVFILVTLLMTVTNISFSRFLGLKEVSDIVKFIAEFFAPEFAHHLLATYLAFLGGPIASMIYLAAIQAFHWLSPILPNLKWITKALIGVLCPIFSLMAIQGMYLKASKQLKRHEKDDEGLLGWMITSIVSIAIIWFSVGVFPIYPSVIATGSMEPMIKAGDVILVEKVRNMEDIHSLQVEDVIQFKRDTILISHRIIEIVEDENQQKSYRTKGDNNSAIDTDLVEPQQIKGKIVYVVPKIGWPSLLMRSKEQVPIEEIIY</sequence>
<evidence type="ECO:0000256" key="6">
    <source>
        <dbReference type="SAM" id="Phobius"/>
    </source>
</evidence>
<dbReference type="PANTHER" id="PTHR10806:SF6">
    <property type="entry name" value="SIGNAL PEPTIDASE COMPLEX CATALYTIC SUBUNIT SEC11"/>
    <property type="match status" value="1"/>
</dbReference>
<dbReference type="PRINTS" id="PR00728">
    <property type="entry name" value="SIGNALPTASE"/>
</dbReference>
<dbReference type="CDD" id="cd06530">
    <property type="entry name" value="S26_SPase_I"/>
    <property type="match status" value="1"/>
</dbReference>
<organism evidence="8 9">
    <name type="scientific">Natronincola peptidivorans</name>
    <dbReference type="NCBI Taxonomy" id="426128"/>
    <lineage>
        <taxon>Bacteria</taxon>
        <taxon>Bacillati</taxon>
        <taxon>Bacillota</taxon>
        <taxon>Clostridia</taxon>
        <taxon>Peptostreptococcales</taxon>
        <taxon>Natronincolaceae</taxon>
        <taxon>Natronincola</taxon>
    </lineage>
</organism>
<dbReference type="InterPro" id="IPR036286">
    <property type="entry name" value="LexA/Signal_pep-like_sf"/>
</dbReference>
<name>A0A1H9ZYY9_9FIRM</name>
<dbReference type="AlphaFoldDB" id="A0A1H9ZYY9"/>
<dbReference type="OrthoDB" id="1648066at2"/>
<dbReference type="InterPro" id="IPR019533">
    <property type="entry name" value="Peptidase_S26"/>
</dbReference>
<keyword evidence="4 6" id="KW-0472">Membrane</keyword>
<keyword evidence="3 6" id="KW-1133">Transmembrane helix</keyword>
<feature type="transmembrane region" description="Helical" evidence="6">
    <location>
        <begin position="12"/>
        <end position="29"/>
    </location>
</feature>